<dbReference type="Pfam" id="PF06182">
    <property type="entry name" value="ABC2_membrane_6"/>
    <property type="match status" value="1"/>
</dbReference>
<dbReference type="STRING" id="1618574.UT24_C0004G0012"/>
<dbReference type="PANTHER" id="PTHR36833:SF1">
    <property type="entry name" value="INTEGRAL MEMBRANE TRANSPORT PROTEIN"/>
    <property type="match status" value="1"/>
</dbReference>
<feature type="transmembrane region" description="Helical" evidence="1">
    <location>
        <begin position="213"/>
        <end position="237"/>
    </location>
</feature>
<organism evidence="2 3">
    <name type="scientific">Candidatus Woesebacteria bacterium GW2011_GWB1_39_12</name>
    <dbReference type="NCBI Taxonomy" id="1618574"/>
    <lineage>
        <taxon>Bacteria</taxon>
        <taxon>Candidatus Woeseibacteriota</taxon>
    </lineage>
</organism>
<keyword evidence="1" id="KW-1133">Transmembrane helix</keyword>
<feature type="transmembrane region" description="Helical" evidence="1">
    <location>
        <begin position="95"/>
        <end position="116"/>
    </location>
</feature>
<evidence type="ECO:0000256" key="1">
    <source>
        <dbReference type="SAM" id="Phobius"/>
    </source>
</evidence>
<feature type="transmembrane region" description="Helical" evidence="1">
    <location>
        <begin position="189"/>
        <end position="207"/>
    </location>
</feature>
<dbReference type="InterPro" id="IPR010390">
    <property type="entry name" value="ABC-2_transporter-like"/>
</dbReference>
<sequence>MSRNSFLMVLNQRSVLLIFLAGKVLRFLFFISFLFFLLKGAENLAGYNSTQTIFFFLSFMVVDTTAQFFFREVYRFRSYVVTGDFDLILAKPMNALFRVLMGGADVIDLITLPPLYAATVYVGKLLNPSLENVFLYLLLLVSGLLITAAFHIIVISFGIITLEVDHTIMIYRDITSMGRFPVDIYKEPLKGILTYFIPVAIMMTLPAKAFMGLASFTGVLSALIISILFIFISFRFWNFAMEKYSSASS</sequence>
<dbReference type="PANTHER" id="PTHR36833">
    <property type="entry name" value="SLR0610 PROTEIN-RELATED"/>
    <property type="match status" value="1"/>
</dbReference>
<feature type="transmembrane region" description="Helical" evidence="1">
    <location>
        <begin position="136"/>
        <end position="162"/>
    </location>
</feature>
<evidence type="ECO:0000313" key="3">
    <source>
        <dbReference type="Proteomes" id="UP000033881"/>
    </source>
</evidence>
<feature type="transmembrane region" description="Helical" evidence="1">
    <location>
        <begin position="53"/>
        <end position="74"/>
    </location>
</feature>
<dbReference type="AlphaFoldDB" id="A0A0G0MBL2"/>
<gene>
    <name evidence="2" type="ORF">UT24_C0004G0012</name>
</gene>
<name>A0A0G0MBL2_9BACT</name>
<dbReference type="Proteomes" id="UP000033881">
    <property type="component" value="Unassembled WGS sequence"/>
</dbReference>
<reference evidence="2 3" key="1">
    <citation type="journal article" date="2015" name="Nature">
        <title>rRNA introns, odd ribosomes, and small enigmatic genomes across a large radiation of phyla.</title>
        <authorList>
            <person name="Brown C.T."/>
            <person name="Hug L.A."/>
            <person name="Thomas B.C."/>
            <person name="Sharon I."/>
            <person name="Castelle C.J."/>
            <person name="Singh A."/>
            <person name="Wilkins M.J."/>
            <person name="Williams K.H."/>
            <person name="Banfield J.F."/>
        </authorList>
    </citation>
    <scope>NUCLEOTIDE SEQUENCE [LARGE SCALE GENOMIC DNA]</scope>
</reference>
<keyword evidence="1" id="KW-0812">Transmembrane</keyword>
<comment type="caution">
    <text evidence="2">The sequence shown here is derived from an EMBL/GenBank/DDBJ whole genome shotgun (WGS) entry which is preliminary data.</text>
</comment>
<accession>A0A0G0MBL2</accession>
<evidence type="ECO:0000313" key="2">
    <source>
        <dbReference type="EMBL" id="KKR01449.1"/>
    </source>
</evidence>
<proteinExistence type="predicted"/>
<feature type="transmembrane region" description="Helical" evidence="1">
    <location>
        <begin position="15"/>
        <end position="38"/>
    </location>
</feature>
<keyword evidence="1" id="KW-0472">Membrane</keyword>
<dbReference type="EMBL" id="LBWB01000004">
    <property type="protein sequence ID" value="KKR01449.1"/>
    <property type="molecule type" value="Genomic_DNA"/>
</dbReference>
<protein>
    <submittedName>
        <fullName evidence="2">Uncharacterized protein</fullName>
    </submittedName>
</protein>